<name>A0A0F9NTY6_9ZZZZ</name>
<comment type="caution">
    <text evidence="1">The sequence shown here is derived from an EMBL/GenBank/DDBJ whole genome shotgun (WGS) entry which is preliminary data.</text>
</comment>
<proteinExistence type="predicted"/>
<accession>A0A0F9NTY6</accession>
<gene>
    <name evidence="1" type="ORF">LCGC14_0910150</name>
</gene>
<reference evidence="1" key="1">
    <citation type="journal article" date="2015" name="Nature">
        <title>Complex archaea that bridge the gap between prokaryotes and eukaryotes.</title>
        <authorList>
            <person name="Spang A."/>
            <person name="Saw J.H."/>
            <person name="Jorgensen S.L."/>
            <person name="Zaremba-Niedzwiedzka K."/>
            <person name="Martijn J."/>
            <person name="Lind A.E."/>
            <person name="van Eijk R."/>
            <person name="Schleper C."/>
            <person name="Guy L."/>
            <person name="Ettema T.J."/>
        </authorList>
    </citation>
    <scope>NUCLEOTIDE SEQUENCE</scope>
</reference>
<evidence type="ECO:0000313" key="1">
    <source>
        <dbReference type="EMBL" id="KKN22940.1"/>
    </source>
</evidence>
<protein>
    <submittedName>
        <fullName evidence="1">Uncharacterized protein</fullName>
    </submittedName>
</protein>
<dbReference type="AlphaFoldDB" id="A0A0F9NTY6"/>
<organism evidence="1">
    <name type="scientific">marine sediment metagenome</name>
    <dbReference type="NCBI Taxonomy" id="412755"/>
    <lineage>
        <taxon>unclassified sequences</taxon>
        <taxon>metagenomes</taxon>
        <taxon>ecological metagenomes</taxon>
    </lineage>
</organism>
<sequence length="65" mass="7521">MREDLIRMSFSFLAAAVTLAMAQEWITWAIEDHKWWKAGPGVVLAVFAVYEAHKVWRRVESMLGI</sequence>
<dbReference type="EMBL" id="LAZR01003017">
    <property type="protein sequence ID" value="KKN22940.1"/>
    <property type="molecule type" value="Genomic_DNA"/>
</dbReference>